<evidence type="ECO:0000256" key="4">
    <source>
        <dbReference type="RuleBase" id="RU003744"/>
    </source>
</evidence>
<evidence type="ECO:0000313" key="6">
    <source>
        <dbReference type="EMBL" id="KRM94157.1"/>
    </source>
</evidence>
<proteinExistence type="inferred from homology"/>
<dbReference type="RefSeq" id="WP_056977235.1">
    <property type="nucleotide sequence ID" value="NZ_AYZR01000004.1"/>
</dbReference>
<dbReference type="PROSITE" id="PS01039">
    <property type="entry name" value="SBP_BACTERIAL_3"/>
    <property type="match status" value="1"/>
</dbReference>
<comment type="subcellular location">
    <subcellularLocation>
        <location evidence="1">Cell envelope</location>
    </subcellularLocation>
</comment>
<comment type="similarity">
    <text evidence="2 4">Belongs to the bacterial solute-binding protein 3 family.</text>
</comment>
<dbReference type="Gene3D" id="3.40.190.10">
    <property type="entry name" value="Periplasmic binding protein-like II"/>
    <property type="match status" value="2"/>
</dbReference>
<dbReference type="Pfam" id="PF00497">
    <property type="entry name" value="SBP_bac_3"/>
    <property type="match status" value="1"/>
</dbReference>
<gene>
    <name evidence="6" type="ORF">FC56_GL001104</name>
</gene>
<evidence type="ECO:0000256" key="3">
    <source>
        <dbReference type="ARBA" id="ARBA00022729"/>
    </source>
</evidence>
<name>A0A0R2CQU0_9LACO</name>
<dbReference type="PATRIC" id="fig|1423802.4.peg.1119"/>
<dbReference type="EMBL" id="AYZR01000004">
    <property type="protein sequence ID" value="KRM94157.1"/>
    <property type="molecule type" value="Genomic_DNA"/>
</dbReference>
<dbReference type="PANTHER" id="PTHR35936:SF34">
    <property type="entry name" value="ABC TRANSPORTER EXTRACELLULAR-BINDING PROTEIN YCKB-RELATED"/>
    <property type="match status" value="1"/>
</dbReference>
<evidence type="ECO:0000256" key="2">
    <source>
        <dbReference type="ARBA" id="ARBA00010333"/>
    </source>
</evidence>
<keyword evidence="7" id="KW-1185">Reference proteome</keyword>
<dbReference type="InterPro" id="IPR001638">
    <property type="entry name" value="Solute-binding_3/MltF_N"/>
</dbReference>
<dbReference type="InterPro" id="IPR018313">
    <property type="entry name" value="SBP_3_CS"/>
</dbReference>
<organism evidence="6 7">
    <name type="scientific">Lentilactobacillus senioris DSM 24302 = JCM 17472</name>
    <dbReference type="NCBI Taxonomy" id="1423802"/>
    <lineage>
        <taxon>Bacteria</taxon>
        <taxon>Bacillati</taxon>
        <taxon>Bacillota</taxon>
        <taxon>Bacilli</taxon>
        <taxon>Lactobacillales</taxon>
        <taxon>Lactobacillaceae</taxon>
        <taxon>Lentilactobacillus</taxon>
    </lineage>
</organism>
<dbReference type="STRING" id="1423802.FC56_GL001104"/>
<comment type="caution">
    <text evidence="6">The sequence shown here is derived from an EMBL/GenBank/DDBJ whole genome shotgun (WGS) entry which is preliminary data.</text>
</comment>
<dbReference type="SMART" id="SM00062">
    <property type="entry name" value="PBPb"/>
    <property type="match status" value="1"/>
</dbReference>
<dbReference type="PROSITE" id="PS51257">
    <property type="entry name" value="PROKAR_LIPOPROTEIN"/>
    <property type="match status" value="1"/>
</dbReference>
<reference evidence="6 7" key="1">
    <citation type="journal article" date="2015" name="Genome Announc.">
        <title>Expanding the biotechnology potential of lactobacilli through comparative genomics of 213 strains and associated genera.</title>
        <authorList>
            <person name="Sun Z."/>
            <person name="Harris H.M."/>
            <person name="McCann A."/>
            <person name="Guo C."/>
            <person name="Argimon S."/>
            <person name="Zhang W."/>
            <person name="Yang X."/>
            <person name="Jeffery I.B."/>
            <person name="Cooney J.C."/>
            <person name="Kagawa T.F."/>
            <person name="Liu W."/>
            <person name="Song Y."/>
            <person name="Salvetti E."/>
            <person name="Wrobel A."/>
            <person name="Rasinkangas P."/>
            <person name="Parkhill J."/>
            <person name="Rea M.C."/>
            <person name="O'Sullivan O."/>
            <person name="Ritari J."/>
            <person name="Douillard F.P."/>
            <person name="Paul Ross R."/>
            <person name="Yang R."/>
            <person name="Briner A.E."/>
            <person name="Felis G.E."/>
            <person name="de Vos W.M."/>
            <person name="Barrangou R."/>
            <person name="Klaenhammer T.R."/>
            <person name="Caufield P.W."/>
            <person name="Cui Y."/>
            <person name="Zhang H."/>
            <person name="O'Toole P.W."/>
        </authorList>
    </citation>
    <scope>NUCLEOTIDE SEQUENCE [LARGE SCALE GENOMIC DNA]</scope>
    <source>
        <strain evidence="6 7">DSM 24302</strain>
    </source>
</reference>
<protein>
    <submittedName>
        <fullName evidence="6">Amino acid ABC transporter substrate-binding component</fullName>
    </submittedName>
</protein>
<keyword evidence="3" id="KW-0732">Signal</keyword>
<dbReference type="Proteomes" id="UP000051256">
    <property type="component" value="Unassembled WGS sequence"/>
</dbReference>
<dbReference type="SUPFAM" id="SSF53850">
    <property type="entry name" value="Periplasmic binding protein-like II"/>
    <property type="match status" value="1"/>
</dbReference>
<accession>A0A0R2CQU0</accession>
<dbReference type="AlphaFoldDB" id="A0A0R2CQU0"/>
<evidence type="ECO:0000259" key="5">
    <source>
        <dbReference type="SMART" id="SM00062"/>
    </source>
</evidence>
<feature type="domain" description="Solute-binding protein family 3/N-terminal" evidence="5">
    <location>
        <begin position="41"/>
        <end position="261"/>
    </location>
</feature>
<dbReference type="PANTHER" id="PTHR35936">
    <property type="entry name" value="MEMBRANE-BOUND LYTIC MUREIN TRANSGLYCOSYLASE F"/>
    <property type="match status" value="1"/>
</dbReference>
<dbReference type="GO" id="GO:0030313">
    <property type="term" value="C:cell envelope"/>
    <property type="evidence" value="ECO:0007669"/>
    <property type="project" value="UniProtKB-SubCell"/>
</dbReference>
<evidence type="ECO:0000313" key="7">
    <source>
        <dbReference type="Proteomes" id="UP000051256"/>
    </source>
</evidence>
<evidence type="ECO:0000256" key="1">
    <source>
        <dbReference type="ARBA" id="ARBA00004196"/>
    </source>
</evidence>
<sequence length="265" mass="28970">MKKSNLKKLTALITATLAIVLVLAGCGKKQSADSELVTPKTLTVGLEGTYAPYAYRQNGKLQGFEVELGQQMAKKMGLKAKFIPTKWDSLIAGLGAKKFDVVLNNITVTPERKKQFIFSTPYIYSKSALILPKNSKITSVDQIKGKTFPEGTGTENSIQAKKFGANVIPSETFQNTVALISQGRAQGTINSREAFLSWAKDNPKNNLKTMNISTDKIAASEIAAMFNKNSPKLRTKANKALKELRADGTLARLSKKYFTADITQK</sequence>